<evidence type="ECO:0000259" key="8">
    <source>
        <dbReference type="Pfam" id="PF00892"/>
    </source>
</evidence>
<dbReference type="PANTHER" id="PTHR42920">
    <property type="entry name" value="OS03G0707200 PROTEIN-RELATED"/>
    <property type="match status" value="1"/>
</dbReference>
<evidence type="ECO:0000256" key="3">
    <source>
        <dbReference type="ARBA" id="ARBA00022692"/>
    </source>
</evidence>
<feature type="transmembrane region" description="Helical" evidence="7">
    <location>
        <begin position="295"/>
        <end position="314"/>
    </location>
</feature>
<dbReference type="InterPro" id="IPR051258">
    <property type="entry name" value="Diverse_Substrate_Transporter"/>
</dbReference>
<dbReference type="EMBL" id="HBFP01011478">
    <property type="protein sequence ID" value="CAD8823899.1"/>
    <property type="molecule type" value="Transcribed_RNA"/>
</dbReference>
<proteinExistence type="predicted"/>
<keyword evidence="5 7" id="KW-0472">Membrane</keyword>
<feature type="region of interest" description="Disordered" evidence="6">
    <location>
        <begin position="64"/>
        <end position="92"/>
    </location>
</feature>
<keyword evidence="4 7" id="KW-1133">Transmembrane helix</keyword>
<organism evidence="9">
    <name type="scientific">Timspurckia oligopyrenoides</name>
    <dbReference type="NCBI Taxonomy" id="708627"/>
    <lineage>
        <taxon>Eukaryota</taxon>
        <taxon>Rhodophyta</taxon>
        <taxon>Bangiophyceae</taxon>
        <taxon>Porphyridiales</taxon>
        <taxon>Porphyridiaceae</taxon>
        <taxon>Timspurckia</taxon>
    </lineage>
</organism>
<feature type="transmembrane region" description="Helical" evidence="7">
    <location>
        <begin position="393"/>
        <end position="415"/>
    </location>
</feature>
<dbReference type="InterPro" id="IPR000620">
    <property type="entry name" value="EamA_dom"/>
</dbReference>
<dbReference type="Pfam" id="PF00892">
    <property type="entry name" value="EamA"/>
    <property type="match status" value="1"/>
</dbReference>
<evidence type="ECO:0000256" key="1">
    <source>
        <dbReference type="ARBA" id="ARBA00004651"/>
    </source>
</evidence>
<evidence type="ECO:0000313" key="9">
    <source>
        <dbReference type="EMBL" id="CAD8823899.1"/>
    </source>
</evidence>
<dbReference type="AlphaFoldDB" id="A0A7S0ZJN1"/>
<protein>
    <recommendedName>
        <fullName evidence="8">EamA domain-containing protein</fullName>
    </recommendedName>
</protein>
<comment type="subcellular location">
    <subcellularLocation>
        <location evidence="1">Cell membrane</location>
        <topology evidence="1">Multi-pass membrane protein</topology>
    </subcellularLocation>
</comment>
<feature type="compositionally biased region" description="Basic residues" evidence="6">
    <location>
        <begin position="69"/>
        <end position="80"/>
    </location>
</feature>
<feature type="domain" description="EamA" evidence="8">
    <location>
        <begin position="324"/>
        <end position="468"/>
    </location>
</feature>
<sequence>MKTVKMSVLESDTVDVPHANLLRVGTTRPESLFVCNFHFHSSLTKQSCLLRYKDRNPFATYSRQYGRSRQSKRARQYHVKASKDRENTVLSEDSSVEEKKSFKLSSKSVPKSISSNGNEPNVDDSSTSKEADGNDDRFLTVSTGLFQFQFPRKVLLYFVPFLWGSFNPSVRYLYSLEHAPDGAFFSSSRLIVSAVCYAPFFIHELMLLLESRNNSEKVLSEENQKEGSGATTTEIDWGWLRGGTEMGVFVFFATFCQVVGLETTSAGRAAFLNQLQTVMVPLICVALGQEKITKLTAACSVLAITGVALLSGDSSPTTVSSTAGDAWQIASALFFSLYVIRVGTLAGRYKTPFLVGMKIFVQMILSVGWGVVANWDRLQHLSNFEYNLSQHELIATIGVILWTGIFCSAVSAVVQTTGQKGTPASETALILSTQPLWASALAAIFLSERFGPKGILGGALILSATALSARFKEKKQ</sequence>
<evidence type="ECO:0000256" key="2">
    <source>
        <dbReference type="ARBA" id="ARBA00022475"/>
    </source>
</evidence>
<feature type="compositionally biased region" description="Polar residues" evidence="6">
    <location>
        <begin position="116"/>
        <end position="125"/>
    </location>
</feature>
<feature type="transmembrane region" description="Helical" evidence="7">
    <location>
        <begin position="326"/>
        <end position="346"/>
    </location>
</feature>
<evidence type="ECO:0000256" key="7">
    <source>
        <dbReference type="SAM" id="Phobius"/>
    </source>
</evidence>
<feature type="region of interest" description="Disordered" evidence="6">
    <location>
        <begin position="108"/>
        <end position="133"/>
    </location>
</feature>
<accession>A0A7S0ZJN1</accession>
<dbReference type="GO" id="GO:0005886">
    <property type="term" value="C:plasma membrane"/>
    <property type="evidence" value="ECO:0007669"/>
    <property type="project" value="UniProtKB-SubCell"/>
</dbReference>
<name>A0A7S0ZJN1_9RHOD</name>
<keyword evidence="2" id="KW-1003">Cell membrane</keyword>
<reference evidence="9" key="1">
    <citation type="submission" date="2021-01" db="EMBL/GenBank/DDBJ databases">
        <authorList>
            <person name="Corre E."/>
            <person name="Pelletier E."/>
            <person name="Niang G."/>
            <person name="Scheremetjew M."/>
            <person name="Finn R."/>
            <person name="Kale V."/>
            <person name="Holt S."/>
            <person name="Cochrane G."/>
            <person name="Meng A."/>
            <person name="Brown T."/>
            <person name="Cohen L."/>
        </authorList>
    </citation>
    <scope>NUCLEOTIDE SEQUENCE</scope>
    <source>
        <strain evidence="9">CCMP3278</strain>
    </source>
</reference>
<gene>
    <name evidence="9" type="ORF">TOLI1172_LOCUS8298</name>
</gene>
<evidence type="ECO:0000256" key="6">
    <source>
        <dbReference type="SAM" id="MobiDB-lite"/>
    </source>
</evidence>
<evidence type="ECO:0000256" key="5">
    <source>
        <dbReference type="ARBA" id="ARBA00023136"/>
    </source>
</evidence>
<dbReference type="InterPro" id="IPR037185">
    <property type="entry name" value="EmrE-like"/>
</dbReference>
<evidence type="ECO:0000256" key="4">
    <source>
        <dbReference type="ARBA" id="ARBA00022989"/>
    </source>
</evidence>
<dbReference type="SUPFAM" id="SSF103481">
    <property type="entry name" value="Multidrug resistance efflux transporter EmrE"/>
    <property type="match status" value="2"/>
</dbReference>
<dbReference type="PANTHER" id="PTHR42920:SF5">
    <property type="entry name" value="EAMA DOMAIN-CONTAINING PROTEIN"/>
    <property type="match status" value="1"/>
</dbReference>
<feature type="transmembrane region" description="Helical" evidence="7">
    <location>
        <begin position="353"/>
        <end position="373"/>
    </location>
</feature>
<keyword evidence="3 7" id="KW-0812">Transmembrane</keyword>